<sequence>MLVKPENVCGGYISGIRKKYLNPVSMLAISLTLSGFIIFLIKKIAWTDIDFSKISYAKTSAGGPGTEKIMSSTMEYGSLLFLFYIPILAFASYLFFNKKKYNLAEHTVTSIYALTSFSIISSVYAIITILINPQFYLDSALVYSFIMVLFCIYVAYKNSKNSKKSLFWRIPMFLLIFLIGYIGISLATVAVLFITGELSIQDLAPPK</sequence>
<evidence type="ECO:0000313" key="2">
    <source>
        <dbReference type="EMBL" id="GAA4884587.1"/>
    </source>
</evidence>
<keyword evidence="1" id="KW-0472">Membrane</keyword>
<dbReference type="InterPro" id="IPR022134">
    <property type="entry name" value="DUF3667"/>
</dbReference>
<dbReference type="Proteomes" id="UP001500433">
    <property type="component" value="Unassembled WGS sequence"/>
</dbReference>
<feature type="transmembrane region" description="Helical" evidence="1">
    <location>
        <begin position="108"/>
        <end position="131"/>
    </location>
</feature>
<gene>
    <name evidence="2" type="ORF">GCM10023311_03790</name>
</gene>
<protein>
    <recommendedName>
        <fullName evidence="4">DUF3667 domain-containing protein</fullName>
    </recommendedName>
</protein>
<keyword evidence="1" id="KW-0812">Transmembrane</keyword>
<dbReference type="EMBL" id="BAABJH010000001">
    <property type="protein sequence ID" value="GAA4884587.1"/>
    <property type="molecule type" value="Genomic_DNA"/>
</dbReference>
<keyword evidence="3" id="KW-1185">Reference proteome</keyword>
<evidence type="ECO:0008006" key="4">
    <source>
        <dbReference type="Google" id="ProtNLM"/>
    </source>
</evidence>
<feature type="transmembrane region" description="Helical" evidence="1">
    <location>
        <begin position="76"/>
        <end position="96"/>
    </location>
</feature>
<feature type="transmembrane region" description="Helical" evidence="1">
    <location>
        <begin position="137"/>
        <end position="156"/>
    </location>
</feature>
<feature type="transmembrane region" description="Helical" evidence="1">
    <location>
        <begin position="168"/>
        <end position="194"/>
    </location>
</feature>
<feature type="transmembrane region" description="Helical" evidence="1">
    <location>
        <begin position="20"/>
        <end position="41"/>
    </location>
</feature>
<proteinExistence type="predicted"/>
<accession>A0ABP9ES19</accession>
<comment type="caution">
    <text evidence="2">The sequence shown here is derived from an EMBL/GenBank/DDBJ whole genome shotgun (WGS) entry which is preliminary data.</text>
</comment>
<name>A0ABP9ES19_9FLAO</name>
<evidence type="ECO:0000313" key="3">
    <source>
        <dbReference type="Proteomes" id="UP001500433"/>
    </source>
</evidence>
<evidence type="ECO:0000256" key="1">
    <source>
        <dbReference type="SAM" id="Phobius"/>
    </source>
</evidence>
<organism evidence="2 3">
    <name type="scientific">Flaviramulus aquimarinus</name>
    <dbReference type="NCBI Taxonomy" id="1170456"/>
    <lineage>
        <taxon>Bacteria</taxon>
        <taxon>Pseudomonadati</taxon>
        <taxon>Bacteroidota</taxon>
        <taxon>Flavobacteriia</taxon>
        <taxon>Flavobacteriales</taxon>
        <taxon>Flavobacteriaceae</taxon>
        <taxon>Flaviramulus</taxon>
    </lineage>
</organism>
<keyword evidence="1" id="KW-1133">Transmembrane helix</keyword>
<reference evidence="3" key="1">
    <citation type="journal article" date="2019" name="Int. J. Syst. Evol. Microbiol.">
        <title>The Global Catalogue of Microorganisms (GCM) 10K type strain sequencing project: providing services to taxonomists for standard genome sequencing and annotation.</title>
        <authorList>
            <consortium name="The Broad Institute Genomics Platform"/>
            <consortium name="The Broad Institute Genome Sequencing Center for Infectious Disease"/>
            <person name="Wu L."/>
            <person name="Ma J."/>
        </authorList>
    </citation>
    <scope>NUCLEOTIDE SEQUENCE [LARGE SCALE GENOMIC DNA]</scope>
    <source>
        <strain evidence="3">JCM 18274</strain>
    </source>
</reference>
<dbReference type="Pfam" id="PF12412">
    <property type="entry name" value="DUF3667"/>
    <property type="match status" value="1"/>
</dbReference>